<proteinExistence type="predicted"/>
<reference evidence="2" key="2">
    <citation type="journal article" date="2018" name="DNA Res.">
        <title>Comparative genome and transcriptome analyses reveal adaptations to opportunistic infections in woody plant degrading pathogens of Botryosphaeriaceae.</title>
        <authorList>
            <person name="Yan J.Y."/>
            <person name="Zhao W.S."/>
            <person name="Chen Z."/>
            <person name="Xing Q.K."/>
            <person name="Zhang W."/>
            <person name="Chethana K.W.T."/>
            <person name="Xue M.F."/>
            <person name="Xu J.P."/>
            <person name="Phillips A.J.L."/>
            <person name="Wang Y."/>
            <person name="Liu J.H."/>
            <person name="Liu M."/>
            <person name="Zhou Y."/>
            <person name="Jayawardena R.S."/>
            <person name="Manawasinghe I.S."/>
            <person name="Huang J.B."/>
            <person name="Qiao G.H."/>
            <person name="Fu C.Y."/>
            <person name="Guo F.F."/>
            <person name="Dissanayake A.J."/>
            <person name="Peng Y.L."/>
            <person name="Hyde K.D."/>
            <person name="Li X.H."/>
        </authorList>
    </citation>
    <scope>NUCLEOTIDE SEQUENCE</scope>
    <source>
        <strain evidence="2">CSS-01s</strain>
    </source>
</reference>
<protein>
    <recommendedName>
        <fullName evidence="4">Fucose-specific lectin</fullName>
    </recommendedName>
</protein>
<name>A0A8H7MDK7_9PEZI</name>
<comment type="caution">
    <text evidence="2">The sequence shown here is derived from an EMBL/GenBank/DDBJ whole genome shotgun (WGS) entry which is preliminary data.</text>
</comment>
<evidence type="ECO:0000256" key="1">
    <source>
        <dbReference type="SAM" id="Phobius"/>
    </source>
</evidence>
<accession>A0A8H7MDK7</accession>
<organism evidence="2 3">
    <name type="scientific">Lasiodiplodia theobromae</name>
    <dbReference type="NCBI Taxonomy" id="45133"/>
    <lineage>
        <taxon>Eukaryota</taxon>
        <taxon>Fungi</taxon>
        <taxon>Dikarya</taxon>
        <taxon>Ascomycota</taxon>
        <taxon>Pezizomycotina</taxon>
        <taxon>Dothideomycetes</taxon>
        <taxon>Dothideomycetes incertae sedis</taxon>
        <taxon>Botryosphaeriales</taxon>
        <taxon>Botryosphaeriaceae</taxon>
        <taxon>Lasiodiplodia</taxon>
    </lineage>
</organism>
<evidence type="ECO:0000313" key="2">
    <source>
        <dbReference type="EMBL" id="KAF9630696.1"/>
    </source>
</evidence>
<sequence length="460" mass="49822">MPSPPKTPPPHSTLEVDVTAQRENERQAHLWQDNASLIPKGKILLADEGVDAPQVAHDGTLPIPTYPSESAPQVIDTNTLPEPMILESQRTRPPSRICGLRKRSFWIIIAVAVAIVVAVAVGAGVGVSQADSKNSEDNQRLLRTSKLAALRSGEIYLSVWNSSSPAWAAFPVVTDGNDVLRRTPIAADVQWKSANVYRHHIYYFDANNVIRGKAADTPYTESWDDDNGFNGKNYGGDGHSLATYSRECETCYAANAVVYFDGNLQYATPQTKGGGQLAWNQNPFPAKLPQPANGTQLVMKALDTGTTDNGKFIVMFMTIKGRKLAKLLYNVKEDNWESETVDTTVGARSSIAAFTTGTFINGNSTDANYTMQVFYTHPSESSGGVTLSSYSSRSSAWNFTVLESGFENVLNGSGLAANQAGRVYGTVITDAGDLQLMEWAWDMGNGTYSMTGPVNTNAVT</sequence>
<reference evidence="2" key="1">
    <citation type="submission" date="2016-08" db="EMBL/GenBank/DDBJ databases">
        <authorList>
            <person name="Yan J."/>
        </authorList>
    </citation>
    <scope>NUCLEOTIDE SEQUENCE</scope>
    <source>
        <strain evidence="2">CSS-01s</strain>
    </source>
</reference>
<dbReference type="AlphaFoldDB" id="A0A8H7MDK7"/>
<keyword evidence="1" id="KW-0472">Membrane</keyword>
<keyword evidence="1" id="KW-1133">Transmembrane helix</keyword>
<keyword evidence="1" id="KW-0812">Transmembrane</keyword>
<dbReference type="Gene3D" id="2.120.10.70">
    <property type="entry name" value="Fucose-specific lectin"/>
    <property type="match status" value="1"/>
</dbReference>
<gene>
    <name evidence="2" type="ORF">BFW01_g1258</name>
</gene>
<evidence type="ECO:0008006" key="4">
    <source>
        <dbReference type="Google" id="ProtNLM"/>
    </source>
</evidence>
<dbReference type="Proteomes" id="UP000627934">
    <property type="component" value="Unassembled WGS sequence"/>
</dbReference>
<evidence type="ECO:0000313" key="3">
    <source>
        <dbReference type="Proteomes" id="UP000627934"/>
    </source>
</evidence>
<dbReference type="SUPFAM" id="SSF89372">
    <property type="entry name" value="Fucose-specific lectin"/>
    <property type="match status" value="1"/>
</dbReference>
<dbReference type="EMBL" id="MDYX01000041">
    <property type="protein sequence ID" value="KAF9630696.1"/>
    <property type="molecule type" value="Genomic_DNA"/>
</dbReference>
<feature type="transmembrane region" description="Helical" evidence="1">
    <location>
        <begin position="105"/>
        <end position="127"/>
    </location>
</feature>